<dbReference type="PANTHER" id="PTHR43880:SF12">
    <property type="entry name" value="ALCOHOL DEHYDROGENASE CLASS-3"/>
    <property type="match status" value="1"/>
</dbReference>
<comment type="caution">
    <text evidence="8">The sequence shown here is derived from an EMBL/GenBank/DDBJ whole genome shotgun (WGS) entry which is preliminary data.</text>
</comment>
<keyword evidence="4" id="KW-0560">Oxidoreductase</keyword>
<keyword evidence="5" id="KW-0520">NAD</keyword>
<dbReference type="Proteomes" id="UP000011566">
    <property type="component" value="Unassembled WGS sequence"/>
</dbReference>
<dbReference type="AlphaFoldDB" id="M0M202"/>
<dbReference type="SUPFAM" id="SSF50129">
    <property type="entry name" value="GroES-like"/>
    <property type="match status" value="1"/>
</dbReference>
<organism evidence="8 9">
    <name type="scientific">Halococcus hamelinensis 100A6</name>
    <dbReference type="NCBI Taxonomy" id="1132509"/>
    <lineage>
        <taxon>Archaea</taxon>
        <taxon>Methanobacteriati</taxon>
        <taxon>Methanobacteriota</taxon>
        <taxon>Stenosarchaea group</taxon>
        <taxon>Halobacteria</taxon>
        <taxon>Halobacteriales</taxon>
        <taxon>Halococcaceae</taxon>
        <taxon>Halococcus</taxon>
    </lineage>
</organism>
<dbReference type="GO" id="GO:0043168">
    <property type="term" value="F:anion binding"/>
    <property type="evidence" value="ECO:0007669"/>
    <property type="project" value="UniProtKB-ARBA"/>
</dbReference>
<dbReference type="GO" id="GO:0051903">
    <property type="term" value="F:S-(hydroxymethyl)glutathione dehydrogenase [NAD(P)+] activity"/>
    <property type="evidence" value="ECO:0007669"/>
    <property type="project" value="TreeGrafter"/>
</dbReference>
<protein>
    <submittedName>
        <fullName evidence="8">Aryl-alcohol dehydrogenase</fullName>
    </submittedName>
</protein>
<dbReference type="InterPro" id="IPR011032">
    <property type="entry name" value="GroES-like_sf"/>
</dbReference>
<keyword evidence="3 6" id="KW-0862">Zinc</keyword>
<feature type="domain" description="Enoyl reductase (ER)" evidence="7">
    <location>
        <begin position="12"/>
        <end position="365"/>
    </location>
</feature>
<evidence type="ECO:0000256" key="5">
    <source>
        <dbReference type="ARBA" id="ARBA00023027"/>
    </source>
</evidence>
<evidence type="ECO:0000256" key="3">
    <source>
        <dbReference type="ARBA" id="ARBA00022833"/>
    </source>
</evidence>
<dbReference type="CDD" id="cd08278">
    <property type="entry name" value="benzyl_alcohol_DH"/>
    <property type="match status" value="1"/>
</dbReference>
<dbReference type="Pfam" id="PF08240">
    <property type="entry name" value="ADH_N"/>
    <property type="match status" value="1"/>
</dbReference>
<dbReference type="Pfam" id="PF00107">
    <property type="entry name" value="ADH_zinc_N"/>
    <property type="match status" value="1"/>
</dbReference>
<dbReference type="InterPro" id="IPR036291">
    <property type="entry name" value="NAD(P)-bd_dom_sf"/>
</dbReference>
<evidence type="ECO:0000256" key="1">
    <source>
        <dbReference type="ARBA" id="ARBA00001947"/>
    </source>
</evidence>
<dbReference type="RefSeq" id="WP_007691730.1">
    <property type="nucleotide sequence ID" value="NZ_AJRK01000405.1"/>
</dbReference>
<dbReference type="SMART" id="SM00829">
    <property type="entry name" value="PKS_ER"/>
    <property type="match status" value="1"/>
</dbReference>
<dbReference type="PROSITE" id="PS00059">
    <property type="entry name" value="ADH_ZINC"/>
    <property type="match status" value="1"/>
</dbReference>
<dbReference type="EMBL" id="AOMB01000015">
    <property type="protein sequence ID" value="EMA39721.1"/>
    <property type="molecule type" value="Genomic_DNA"/>
</dbReference>
<comment type="similarity">
    <text evidence="6">Belongs to the zinc-containing alcohol dehydrogenase family.</text>
</comment>
<evidence type="ECO:0000256" key="6">
    <source>
        <dbReference type="RuleBase" id="RU361277"/>
    </source>
</evidence>
<proteinExistence type="inferred from homology"/>
<gene>
    <name evidence="8" type="ORF">C447_05677</name>
</gene>
<name>M0M202_9EURY</name>
<evidence type="ECO:0000256" key="4">
    <source>
        <dbReference type="ARBA" id="ARBA00023002"/>
    </source>
</evidence>
<dbReference type="OrthoDB" id="73567at2157"/>
<evidence type="ECO:0000256" key="2">
    <source>
        <dbReference type="ARBA" id="ARBA00022723"/>
    </source>
</evidence>
<keyword evidence="9" id="KW-1185">Reference proteome</keyword>
<dbReference type="PANTHER" id="PTHR43880">
    <property type="entry name" value="ALCOHOL DEHYDROGENASE"/>
    <property type="match status" value="1"/>
</dbReference>
<evidence type="ECO:0000313" key="9">
    <source>
        <dbReference type="Proteomes" id="UP000011566"/>
    </source>
</evidence>
<accession>M0M202</accession>
<dbReference type="InterPro" id="IPR013154">
    <property type="entry name" value="ADH-like_N"/>
</dbReference>
<dbReference type="GO" id="GO:0030554">
    <property type="term" value="F:adenyl nucleotide binding"/>
    <property type="evidence" value="ECO:0007669"/>
    <property type="project" value="UniProtKB-ARBA"/>
</dbReference>
<reference evidence="8 9" key="1">
    <citation type="journal article" date="2014" name="PLoS Genet.">
        <title>Phylogenetically driven sequencing of extremely halophilic archaea reveals strategies for static and dynamic osmo-response.</title>
        <authorList>
            <person name="Becker E.A."/>
            <person name="Seitzer P.M."/>
            <person name="Tritt A."/>
            <person name="Larsen D."/>
            <person name="Krusor M."/>
            <person name="Yao A.I."/>
            <person name="Wu D."/>
            <person name="Madern D."/>
            <person name="Eisen J.A."/>
            <person name="Darling A.E."/>
            <person name="Facciotti M.T."/>
        </authorList>
    </citation>
    <scope>NUCLEOTIDE SEQUENCE [LARGE SCALE GENOMIC DNA]</scope>
    <source>
        <strain evidence="8 9">100A6</strain>
    </source>
</reference>
<dbReference type="Gene3D" id="3.40.50.720">
    <property type="entry name" value="NAD(P)-binding Rossmann-like Domain"/>
    <property type="match status" value="1"/>
</dbReference>
<dbReference type="GO" id="GO:0046294">
    <property type="term" value="P:formaldehyde catabolic process"/>
    <property type="evidence" value="ECO:0007669"/>
    <property type="project" value="TreeGrafter"/>
</dbReference>
<evidence type="ECO:0000259" key="7">
    <source>
        <dbReference type="SMART" id="SM00829"/>
    </source>
</evidence>
<dbReference type="SUPFAM" id="SSF51735">
    <property type="entry name" value="NAD(P)-binding Rossmann-fold domains"/>
    <property type="match status" value="1"/>
</dbReference>
<dbReference type="GO" id="GO:0008270">
    <property type="term" value="F:zinc ion binding"/>
    <property type="evidence" value="ECO:0007669"/>
    <property type="project" value="InterPro"/>
</dbReference>
<dbReference type="eggNOG" id="arCOG01456">
    <property type="taxonomic scope" value="Archaea"/>
</dbReference>
<comment type="cofactor">
    <cofactor evidence="1 6">
        <name>Zn(2+)</name>
        <dbReference type="ChEBI" id="CHEBI:29105"/>
    </cofactor>
</comment>
<dbReference type="InterPro" id="IPR020843">
    <property type="entry name" value="ER"/>
</dbReference>
<dbReference type="GO" id="GO:0005829">
    <property type="term" value="C:cytosol"/>
    <property type="evidence" value="ECO:0007669"/>
    <property type="project" value="TreeGrafter"/>
</dbReference>
<keyword evidence="2 6" id="KW-0479">Metal-binding</keyword>
<dbReference type="InterPro" id="IPR013149">
    <property type="entry name" value="ADH-like_C"/>
</dbReference>
<dbReference type="Gene3D" id="3.90.180.10">
    <property type="entry name" value="Medium-chain alcohol dehydrogenases, catalytic domain"/>
    <property type="match status" value="1"/>
</dbReference>
<sequence length="370" mass="38730">MEIEAAVVNETGGPFEIERVTLDDPRADEVLVRIVGAGICHTDLSVREGNYPPEPPVVLGHEGSGVVESVGDGVTDVEPGDRVALTFDYDDTCANCRCKDVAYCDSFFEHNFGGERFEDGSSPIHSDSEPIGANFFGQSSFATHAIAHEENVVPVPEGMPLELAGPLGCGVQTGAGAVMNSLDVDPGSSLVVFGAGTVGLSAVMAGRVVGATTIVAVDLFDNRLDLATELGATTTVNPESVADVVETVREATDGGANYAVESTGVTAVLKQAFDSLAKLGTVGVVGAPPLGTEVSLDVNDFVTTGRSVRGVAEGDSYPKEFIPTLVELYRQGRFPFDELVEYYDFEAIEDAVAASESGETIKPILRMSDA</sequence>
<dbReference type="FunFam" id="3.40.50.720:FF:000003">
    <property type="entry name" value="S-(hydroxymethyl)glutathione dehydrogenase"/>
    <property type="match status" value="1"/>
</dbReference>
<dbReference type="PATRIC" id="fig|1132509.6.peg.1303"/>
<dbReference type="InterPro" id="IPR002328">
    <property type="entry name" value="ADH_Zn_CS"/>
</dbReference>
<evidence type="ECO:0000313" key="8">
    <source>
        <dbReference type="EMBL" id="EMA39721.1"/>
    </source>
</evidence>